<evidence type="ECO:0000313" key="1">
    <source>
        <dbReference type="EMBL" id="KKW42699.1"/>
    </source>
</evidence>
<sequence>MPPKTKAKDSVNLTRTLGRLQEIAEWFDAQEEVDIEEGLEKVKEAAVLIKAGRRRLTEVKNEFEAVKKEMGTEETAVISPEAEEMTF</sequence>
<proteinExistence type="predicted"/>
<organism evidence="1 2">
    <name type="scientific">Candidatus Magasanikbacteria bacterium GW2011_GWA2_56_11</name>
    <dbReference type="NCBI Taxonomy" id="1619044"/>
    <lineage>
        <taxon>Bacteria</taxon>
        <taxon>Candidatus Magasanikiibacteriota</taxon>
    </lineage>
</organism>
<dbReference type="GO" id="GO:0009318">
    <property type="term" value="C:exodeoxyribonuclease VII complex"/>
    <property type="evidence" value="ECO:0007669"/>
    <property type="project" value="InterPro"/>
</dbReference>
<evidence type="ECO:0000313" key="2">
    <source>
        <dbReference type="Proteomes" id="UP000033870"/>
    </source>
</evidence>
<dbReference type="Proteomes" id="UP000033870">
    <property type="component" value="Unassembled WGS sequence"/>
</dbReference>
<dbReference type="GO" id="GO:0008855">
    <property type="term" value="F:exodeoxyribonuclease VII activity"/>
    <property type="evidence" value="ECO:0007669"/>
    <property type="project" value="InterPro"/>
</dbReference>
<gene>
    <name evidence="1" type="ORF">UY92_C0004G0035</name>
</gene>
<dbReference type="AlphaFoldDB" id="A0A0G2BB15"/>
<dbReference type="STRING" id="1619044.UY92_C0004G0035"/>
<dbReference type="InterPro" id="IPR037004">
    <property type="entry name" value="Exonuc_VII_ssu_sf"/>
</dbReference>
<dbReference type="Gene3D" id="1.10.287.1040">
    <property type="entry name" value="Exonuclease VII, small subunit"/>
    <property type="match status" value="1"/>
</dbReference>
<accession>A0A0G2BB15</accession>
<comment type="caution">
    <text evidence="1">The sequence shown here is derived from an EMBL/GenBank/DDBJ whole genome shotgun (WGS) entry which is preliminary data.</text>
</comment>
<dbReference type="EMBL" id="LCRX01000004">
    <property type="protein sequence ID" value="KKW42699.1"/>
    <property type="molecule type" value="Genomic_DNA"/>
</dbReference>
<dbReference type="GO" id="GO:0006308">
    <property type="term" value="P:DNA catabolic process"/>
    <property type="evidence" value="ECO:0007669"/>
    <property type="project" value="InterPro"/>
</dbReference>
<name>A0A0G2BB15_9BACT</name>
<reference evidence="1 2" key="1">
    <citation type="journal article" date="2015" name="Nature">
        <title>rRNA introns, odd ribosomes, and small enigmatic genomes across a large radiation of phyla.</title>
        <authorList>
            <person name="Brown C.T."/>
            <person name="Hug L.A."/>
            <person name="Thomas B.C."/>
            <person name="Sharon I."/>
            <person name="Castelle C.J."/>
            <person name="Singh A."/>
            <person name="Wilkins M.J."/>
            <person name="Williams K.H."/>
            <person name="Banfield J.F."/>
        </authorList>
    </citation>
    <scope>NUCLEOTIDE SEQUENCE [LARGE SCALE GENOMIC DNA]</scope>
</reference>
<protein>
    <submittedName>
        <fullName evidence="1">Uncharacterized protein</fullName>
    </submittedName>
</protein>